<feature type="modified residue" description="4-aspartylphosphate" evidence="8">
    <location>
        <position position="55"/>
    </location>
</feature>
<dbReference type="AlphaFoldDB" id="A0A516H0W0"/>
<evidence type="ECO:0000256" key="1">
    <source>
        <dbReference type="ARBA" id="ARBA00004496"/>
    </source>
</evidence>
<dbReference type="CDD" id="cd00383">
    <property type="entry name" value="trans_reg_C"/>
    <property type="match status" value="1"/>
</dbReference>
<dbReference type="InterPro" id="IPR001867">
    <property type="entry name" value="OmpR/PhoB-type_DNA-bd"/>
</dbReference>
<keyword evidence="7" id="KW-0804">Transcription</keyword>
<evidence type="ECO:0000256" key="8">
    <source>
        <dbReference type="PROSITE-ProRule" id="PRU00169"/>
    </source>
</evidence>
<evidence type="ECO:0000313" key="12">
    <source>
        <dbReference type="EMBL" id="QDO97386.1"/>
    </source>
</evidence>
<keyword evidence="13" id="KW-1185">Reference proteome</keyword>
<evidence type="ECO:0000256" key="4">
    <source>
        <dbReference type="ARBA" id="ARBA00023012"/>
    </source>
</evidence>
<keyword evidence="5" id="KW-0805">Transcription regulation</keyword>
<dbReference type="Pfam" id="PF00072">
    <property type="entry name" value="Response_reg"/>
    <property type="match status" value="1"/>
</dbReference>
<evidence type="ECO:0000256" key="7">
    <source>
        <dbReference type="ARBA" id="ARBA00023163"/>
    </source>
</evidence>
<dbReference type="GO" id="GO:0005829">
    <property type="term" value="C:cytosol"/>
    <property type="evidence" value="ECO:0007669"/>
    <property type="project" value="TreeGrafter"/>
</dbReference>
<evidence type="ECO:0000256" key="9">
    <source>
        <dbReference type="PROSITE-ProRule" id="PRU01091"/>
    </source>
</evidence>
<evidence type="ECO:0000256" key="6">
    <source>
        <dbReference type="ARBA" id="ARBA00023125"/>
    </source>
</evidence>
<name>A0A516H0W0_9PROT</name>
<dbReference type="InterPro" id="IPR001789">
    <property type="entry name" value="Sig_transdc_resp-reg_receiver"/>
</dbReference>
<dbReference type="GO" id="GO:0042802">
    <property type="term" value="F:identical protein binding"/>
    <property type="evidence" value="ECO:0007669"/>
    <property type="project" value="UniProtKB-ARBA"/>
</dbReference>
<dbReference type="InterPro" id="IPR039420">
    <property type="entry name" value="WalR-like"/>
</dbReference>
<keyword evidence="2" id="KW-0963">Cytoplasm</keyword>
<feature type="domain" description="Response regulatory" evidence="10">
    <location>
        <begin position="6"/>
        <end position="119"/>
    </location>
</feature>
<sequence length="235" mass="26668">MNSARTILVVDDEKQIRRFLRTGLSVHGYEVIEAESGAEALREASTKSPDLVVLDLQLGDMDGLDVLQRIREWSSLPVLILSVRNREVEKVKALELGADDYITKPFGIAEFIARVNALLRRIPEVVAQPVFAVGDLNIDMARRQVLLAGAEIRLSPKEYALLQYLTRHAGKVVTHEQMLKEIWGDGHAEDAHYLRIFMRKLRQKVERDPTQPRYIVTEVGVGYRLRVQDQLEASS</sequence>
<evidence type="ECO:0000256" key="3">
    <source>
        <dbReference type="ARBA" id="ARBA00022553"/>
    </source>
</evidence>
<dbReference type="KEGG" id="fer:FNB15_08960"/>
<reference evidence="12 13" key="1">
    <citation type="submission" date="2019-07" db="EMBL/GenBank/DDBJ databases">
        <title>Genome sequencing for Ferrovibrio sp. K5.</title>
        <authorList>
            <person name="Park S.-J."/>
        </authorList>
    </citation>
    <scope>NUCLEOTIDE SEQUENCE [LARGE SCALE GENOMIC DNA]</scope>
    <source>
        <strain evidence="12 13">K5</strain>
    </source>
</reference>
<keyword evidence="3 8" id="KW-0597">Phosphoprotein</keyword>
<gene>
    <name evidence="12" type="ORF">FNB15_08960</name>
</gene>
<dbReference type="FunFam" id="3.40.50.2300:FF:000021">
    <property type="entry name" value="Two-component system response regulator KdpE"/>
    <property type="match status" value="1"/>
</dbReference>
<organism evidence="12 13">
    <name type="scientific">Ferrovibrio terrae</name>
    <dbReference type="NCBI Taxonomy" id="2594003"/>
    <lineage>
        <taxon>Bacteria</taxon>
        <taxon>Pseudomonadati</taxon>
        <taxon>Pseudomonadota</taxon>
        <taxon>Alphaproteobacteria</taxon>
        <taxon>Rhodospirillales</taxon>
        <taxon>Rhodospirillaceae</taxon>
        <taxon>Ferrovibrio</taxon>
    </lineage>
</organism>
<keyword evidence="6 9" id="KW-0238">DNA-binding</keyword>
<keyword evidence="4" id="KW-0902">Two-component regulatory system</keyword>
<protein>
    <submittedName>
        <fullName evidence="12">Response regulator transcription factor</fullName>
    </submittedName>
</protein>
<proteinExistence type="predicted"/>
<dbReference type="PROSITE" id="PS50110">
    <property type="entry name" value="RESPONSE_REGULATORY"/>
    <property type="match status" value="1"/>
</dbReference>
<dbReference type="GO" id="GO:0045893">
    <property type="term" value="P:positive regulation of DNA-templated transcription"/>
    <property type="evidence" value="ECO:0007669"/>
    <property type="project" value="UniProtKB-ARBA"/>
</dbReference>
<feature type="DNA-binding region" description="OmpR/PhoB-type" evidence="9">
    <location>
        <begin position="128"/>
        <end position="227"/>
    </location>
</feature>
<comment type="subcellular location">
    <subcellularLocation>
        <location evidence="1">Cytoplasm</location>
    </subcellularLocation>
</comment>
<dbReference type="Gene3D" id="6.10.250.690">
    <property type="match status" value="1"/>
</dbReference>
<evidence type="ECO:0000256" key="2">
    <source>
        <dbReference type="ARBA" id="ARBA00022490"/>
    </source>
</evidence>
<dbReference type="PANTHER" id="PTHR48111">
    <property type="entry name" value="REGULATOR OF RPOS"/>
    <property type="match status" value="1"/>
</dbReference>
<dbReference type="SMART" id="SM00862">
    <property type="entry name" value="Trans_reg_C"/>
    <property type="match status" value="1"/>
</dbReference>
<dbReference type="PROSITE" id="PS51755">
    <property type="entry name" value="OMPR_PHOB"/>
    <property type="match status" value="1"/>
</dbReference>
<dbReference type="SUPFAM" id="SSF52172">
    <property type="entry name" value="CheY-like"/>
    <property type="match status" value="1"/>
</dbReference>
<dbReference type="EMBL" id="CP041636">
    <property type="protein sequence ID" value="QDO97386.1"/>
    <property type="molecule type" value="Genomic_DNA"/>
</dbReference>
<dbReference type="RefSeq" id="WP_144068367.1">
    <property type="nucleotide sequence ID" value="NZ_CP041636.1"/>
</dbReference>
<accession>A0A516H0W0</accession>
<dbReference type="Gene3D" id="3.40.50.2300">
    <property type="match status" value="1"/>
</dbReference>
<dbReference type="Gene3D" id="1.10.10.10">
    <property type="entry name" value="Winged helix-like DNA-binding domain superfamily/Winged helix DNA-binding domain"/>
    <property type="match status" value="1"/>
</dbReference>
<dbReference type="PANTHER" id="PTHR48111:SF50">
    <property type="entry name" value="KDP OPERON TRANSCRIPTIONAL REGULATORY PROTEIN KDPE"/>
    <property type="match status" value="1"/>
</dbReference>
<dbReference type="InterPro" id="IPR036388">
    <property type="entry name" value="WH-like_DNA-bd_sf"/>
</dbReference>
<dbReference type="SMART" id="SM00448">
    <property type="entry name" value="REC"/>
    <property type="match status" value="1"/>
</dbReference>
<evidence type="ECO:0000313" key="13">
    <source>
        <dbReference type="Proteomes" id="UP000317496"/>
    </source>
</evidence>
<dbReference type="FunFam" id="1.10.10.10:FF:000210">
    <property type="entry name" value="Winged-helix transcriptional response regulator KdpE"/>
    <property type="match status" value="1"/>
</dbReference>
<evidence type="ECO:0000259" key="11">
    <source>
        <dbReference type="PROSITE" id="PS51755"/>
    </source>
</evidence>
<feature type="domain" description="OmpR/PhoB-type" evidence="11">
    <location>
        <begin position="128"/>
        <end position="227"/>
    </location>
</feature>
<dbReference type="GO" id="GO:0000156">
    <property type="term" value="F:phosphorelay response regulator activity"/>
    <property type="evidence" value="ECO:0007669"/>
    <property type="project" value="TreeGrafter"/>
</dbReference>
<dbReference type="CDD" id="cd17620">
    <property type="entry name" value="REC_OmpR_KdpE-like"/>
    <property type="match status" value="1"/>
</dbReference>
<dbReference type="Proteomes" id="UP000317496">
    <property type="component" value="Chromosome"/>
</dbReference>
<evidence type="ECO:0000256" key="5">
    <source>
        <dbReference type="ARBA" id="ARBA00023015"/>
    </source>
</evidence>
<dbReference type="InterPro" id="IPR011006">
    <property type="entry name" value="CheY-like_superfamily"/>
</dbReference>
<evidence type="ECO:0000259" key="10">
    <source>
        <dbReference type="PROSITE" id="PS50110"/>
    </source>
</evidence>
<dbReference type="GO" id="GO:0032993">
    <property type="term" value="C:protein-DNA complex"/>
    <property type="evidence" value="ECO:0007669"/>
    <property type="project" value="TreeGrafter"/>
</dbReference>
<dbReference type="GO" id="GO:0000987">
    <property type="term" value="F:cis-regulatory region sequence-specific DNA binding"/>
    <property type="evidence" value="ECO:0007669"/>
    <property type="project" value="UniProtKB-ARBA"/>
</dbReference>
<dbReference type="OrthoDB" id="9802426at2"/>
<dbReference type="Pfam" id="PF00486">
    <property type="entry name" value="Trans_reg_C"/>
    <property type="match status" value="1"/>
</dbReference>